<dbReference type="SUPFAM" id="SSF56219">
    <property type="entry name" value="DNase I-like"/>
    <property type="match status" value="1"/>
</dbReference>
<sequence>MPIAELLSAVRSLLLPADDVKAVVEADVTTVDATNTNSNDEPRIVAVISHRDASKISLEGSLFIFRRSSTHQAGLEIQKVVPIYKNASFNLAQSRRDTIDLSRPSEAALSPARTGFDLTISPGPQLPEVILRVSDVRTLRIFMAECKSLENFAPPRSGNGFPWILPYTLGKNSQPIISSTPPDLRVVNEPLFTLLSEASAGMPGDDAADILLVQSQWLRARAREMCGRGTYPLRIRIGTFNVNGKAPTEEIATWIRGTSSEGTADRASYPLPPVDRISPISLEDVARDVFSINSSLSSTSTVSGLATTTDRAFAENVTPDMLVLGFQELDLSTEALIYSTGSAKEDAWCSAVFEVLGPQAILYEKLASKQLVGMLIIIIVKKALRSAFSDIRVCAAGAGIMGVMGNKGGTAIRLKFTPPALAPTDADGRTAPSDEAKPHARHASVLTFVNAHLAAFDEMVERRNADFHDLSRRLGFATDPRLNTGITGGSNGANGANSGITPMISVYESDALFWMVHLNYRLDLPDADVRTILRTWPPESRCSTLLKYDQLRNAMQSHRAFGSFAEAEISHVPTYRFSSGLTTDELGYDMKRRPAWTDRILHLSAGVKVHQLAYAGHPEVTLSDHRPVSAVFEAEVPIFEQREHDAALRHLLRQVADLPADEDTRPTLVVDTSLVDFGVVRYIHCASQVVSVRNSGKVPCAFRFVPLDLGGSISPQWLQVTPLAGFLLPGETAPITFTLIINNKTAAQLNPVRKTLNTALVLHTALGKDHFISIAADYQPTCFANTLSLLTRLPGPIRLLKSEDDLLPENRAHNAPQEVMRLVQALMGVVDIAPILETWPDTSLVNTIQACLDSGDEFPFSHEPGDTQIARAFWDALLLLLGSLKEPIVPYRLQHQCILMTSRDEAFELLGELMPAAINVWISVTAFLQFLCGSSTSPEKMARRISTIYAPVLLPDDPTPNANPISPLAKADFLLYFIAG</sequence>
<protein>
    <recommendedName>
        <fullName evidence="1">Inositol polyphosphate-related phosphatase domain-containing protein</fullName>
    </recommendedName>
</protein>
<dbReference type="InterPro" id="IPR000300">
    <property type="entry name" value="IPPc"/>
</dbReference>
<dbReference type="Gene3D" id="1.10.555.10">
    <property type="entry name" value="Rho GTPase activation protein"/>
    <property type="match status" value="1"/>
</dbReference>
<dbReference type="Proteomes" id="UP001556367">
    <property type="component" value="Unassembled WGS sequence"/>
</dbReference>
<reference evidence="3" key="1">
    <citation type="submission" date="2024-06" db="EMBL/GenBank/DDBJ databases">
        <title>Multi-omics analyses provide insights into the biosynthesis of the anticancer antibiotic pleurotin in Hohenbuehelia grisea.</title>
        <authorList>
            <person name="Weaver J.A."/>
            <person name="Alberti F."/>
        </authorList>
    </citation>
    <scope>NUCLEOTIDE SEQUENCE [LARGE SCALE GENOMIC DNA]</scope>
    <source>
        <strain evidence="3">T-177</strain>
    </source>
</reference>
<gene>
    <name evidence="2" type="ORF">HGRIS_012107</name>
</gene>
<evidence type="ECO:0000313" key="3">
    <source>
        <dbReference type="Proteomes" id="UP001556367"/>
    </source>
</evidence>
<dbReference type="PANTHER" id="PTHR11200:SF300">
    <property type="entry name" value="TYPE II INOSITOL 1,4,5-TRISPHOSPHATE 5-PHOSPHATASE"/>
    <property type="match status" value="1"/>
</dbReference>
<dbReference type="SMART" id="SM00128">
    <property type="entry name" value="IPPc"/>
    <property type="match status" value="1"/>
</dbReference>
<feature type="domain" description="Inositol polyphosphate-related phosphatase" evidence="1">
    <location>
        <begin position="231"/>
        <end position="640"/>
    </location>
</feature>
<organism evidence="2 3">
    <name type="scientific">Hohenbuehelia grisea</name>
    <dbReference type="NCBI Taxonomy" id="104357"/>
    <lineage>
        <taxon>Eukaryota</taxon>
        <taxon>Fungi</taxon>
        <taxon>Dikarya</taxon>
        <taxon>Basidiomycota</taxon>
        <taxon>Agaricomycotina</taxon>
        <taxon>Agaricomycetes</taxon>
        <taxon>Agaricomycetidae</taxon>
        <taxon>Agaricales</taxon>
        <taxon>Pleurotineae</taxon>
        <taxon>Pleurotaceae</taxon>
        <taxon>Hohenbuehelia</taxon>
    </lineage>
</organism>
<dbReference type="PANTHER" id="PTHR11200">
    <property type="entry name" value="INOSITOL 5-PHOSPHATASE"/>
    <property type="match status" value="1"/>
</dbReference>
<dbReference type="InterPro" id="IPR048869">
    <property type="entry name" value="OCRL-1_2_ASH"/>
</dbReference>
<dbReference type="Pfam" id="PF21310">
    <property type="entry name" value="OCRL-like_ASH"/>
    <property type="match status" value="1"/>
</dbReference>
<name>A0ABR3IRD1_9AGAR</name>
<dbReference type="SUPFAM" id="SSF48350">
    <property type="entry name" value="GTPase activation domain, GAP"/>
    <property type="match status" value="1"/>
</dbReference>
<keyword evidence="3" id="KW-1185">Reference proteome</keyword>
<dbReference type="Pfam" id="PF22669">
    <property type="entry name" value="Exo_endo_phos2"/>
    <property type="match status" value="1"/>
</dbReference>
<dbReference type="Gene3D" id="3.60.10.10">
    <property type="entry name" value="Endonuclease/exonuclease/phosphatase"/>
    <property type="match status" value="1"/>
</dbReference>
<dbReference type="Gene3D" id="2.60.40.10">
    <property type="entry name" value="Immunoglobulins"/>
    <property type="match status" value="1"/>
</dbReference>
<dbReference type="InterPro" id="IPR036691">
    <property type="entry name" value="Endo/exonu/phosph_ase_sf"/>
</dbReference>
<evidence type="ECO:0000259" key="1">
    <source>
        <dbReference type="SMART" id="SM00128"/>
    </source>
</evidence>
<accession>A0ABR3IRD1</accession>
<evidence type="ECO:0000313" key="2">
    <source>
        <dbReference type="EMBL" id="KAL0945821.1"/>
    </source>
</evidence>
<proteinExistence type="predicted"/>
<dbReference type="InterPro" id="IPR013783">
    <property type="entry name" value="Ig-like_fold"/>
</dbReference>
<comment type="caution">
    <text evidence="2">The sequence shown here is derived from an EMBL/GenBank/DDBJ whole genome shotgun (WGS) entry which is preliminary data.</text>
</comment>
<dbReference type="InterPro" id="IPR008936">
    <property type="entry name" value="Rho_GTPase_activation_prot"/>
</dbReference>
<dbReference type="InterPro" id="IPR046985">
    <property type="entry name" value="IP5"/>
</dbReference>
<dbReference type="EMBL" id="JASNQZ010000015">
    <property type="protein sequence ID" value="KAL0945821.1"/>
    <property type="molecule type" value="Genomic_DNA"/>
</dbReference>